<evidence type="ECO:0000313" key="3">
    <source>
        <dbReference type="Proteomes" id="UP000237447"/>
    </source>
</evidence>
<dbReference type="AlphaFoldDB" id="A0AAE5S2C5"/>
<protein>
    <submittedName>
        <fullName evidence="2">Uncharacterized protein</fullName>
    </submittedName>
</protein>
<dbReference type="EMBL" id="NXEJ01000001">
    <property type="protein sequence ID" value="POO54365.1"/>
    <property type="molecule type" value="Genomic_DNA"/>
</dbReference>
<keyword evidence="1" id="KW-0175">Coiled coil</keyword>
<feature type="coiled-coil region" evidence="1">
    <location>
        <begin position="8"/>
        <end position="35"/>
    </location>
</feature>
<evidence type="ECO:0000256" key="1">
    <source>
        <dbReference type="SAM" id="Coils"/>
    </source>
</evidence>
<dbReference type="GeneID" id="86878220"/>
<proteinExistence type="predicted"/>
<evidence type="ECO:0000313" key="2">
    <source>
        <dbReference type="EMBL" id="POO54365.1"/>
    </source>
</evidence>
<reference evidence="2 3" key="1">
    <citation type="journal article" date="2018" name="Syst. Appl. Microbiol.">
        <title>Agrobacterium rosae sp. nov., isolated from galls on different agricultural crops.</title>
        <authorList>
            <person name="Kuzmanovic N."/>
            <person name="Pulawska J."/>
            <person name="Smalla K."/>
            <person name="Nesme X."/>
        </authorList>
    </citation>
    <scope>NUCLEOTIDE SEQUENCE [LARGE SCALE GENOMIC DNA]</scope>
    <source>
        <strain evidence="2 3">NCPPB 1650</strain>
    </source>
</reference>
<organism evidence="2 3">
    <name type="scientific">Agrobacterium rosae</name>
    <dbReference type="NCBI Taxonomy" id="1972867"/>
    <lineage>
        <taxon>Bacteria</taxon>
        <taxon>Pseudomonadati</taxon>
        <taxon>Pseudomonadota</taxon>
        <taxon>Alphaproteobacteria</taxon>
        <taxon>Hyphomicrobiales</taxon>
        <taxon>Rhizobiaceae</taxon>
        <taxon>Rhizobium/Agrobacterium group</taxon>
        <taxon>Agrobacterium</taxon>
    </lineage>
</organism>
<name>A0AAE5S2C5_9HYPH</name>
<sequence>MTAINEAVTSSVSAIREINENIARLKEEAKAARSAAIDPFLNVIAESGEVSLIVVRGSTPGFNDGEPCEHSADLFVNVKRAKEDELYDGYLGFELPSELIDGLKDEVSYEKPSYRRVINEGALAHNEALCREHGHVYAEPSAEIMSAITDVIFDTVEEENGTNYYVSFVLIEGKFVKFSGEYDCGY</sequence>
<comment type="caution">
    <text evidence="2">The sequence shown here is derived from an EMBL/GenBank/DDBJ whole genome shotgun (WGS) entry which is preliminary data.</text>
</comment>
<accession>A0AAE5S2C5</accession>
<dbReference type="Proteomes" id="UP000237447">
    <property type="component" value="Unassembled WGS sequence"/>
</dbReference>
<dbReference type="RefSeq" id="WP_146258637.1">
    <property type="nucleotide sequence ID" value="NZ_NXEJ01000001.1"/>
</dbReference>
<gene>
    <name evidence="2" type="ORF">CPJ18_02385</name>
</gene>